<dbReference type="Proteomes" id="UP000199758">
    <property type="component" value="Unassembled WGS sequence"/>
</dbReference>
<dbReference type="Gene3D" id="3.40.50.12370">
    <property type="match status" value="1"/>
</dbReference>
<reference evidence="6 7" key="1">
    <citation type="submission" date="2016-11" db="EMBL/GenBank/DDBJ databases">
        <authorList>
            <person name="Jaros S."/>
            <person name="Januszkiewicz K."/>
            <person name="Wedrychowicz H."/>
        </authorList>
    </citation>
    <scope>NUCLEOTIDE SEQUENCE [LARGE SCALE GENOMIC DNA]</scope>
    <source>
        <strain evidence="6 7">CGMCC 1.7049</strain>
    </source>
</reference>
<sequence length="297" mass="32249">MNLDLSLSYRRLLVIIRTGHDDCAALALGEAIAARCGALLLLRAFDDPSDPMPPGAALSWLSTTVARLSGQVREVSGELIARQPLHEAMRADIEALQPDLAIKELRRESALRRWLFTAEDTFLTRHATRPLLVVGENQSPLPKRVVAAVDPGPADQEEALNGRIVDEARRFADAVGAELHLAHAVDPIIDLPADPTMQLVGTTPLMAEELQALQRGRFERLAETMGFDRSQCHLLIGRADVALEGLCERIGADLLVTGHHRRQPLERLLGGSVSEGLIGTARRAVMVIPDGIAPHAD</sequence>
<dbReference type="Pfam" id="PF00582">
    <property type="entry name" value="Usp"/>
    <property type="match status" value="1"/>
</dbReference>
<evidence type="ECO:0000256" key="1">
    <source>
        <dbReference type="ARBA" id="ARBA00004496"/>
    </source>
</evidence>
<dbReference type="SUPFAM" id="SSF52402">
    <property type="entry name" value="Adenine nucleotide alpha hydrolases-like"/>
    <property type="match status" value="2"/>
</dbReference>
<gene>
    <name evidence="6" type="ORF">SAMN04488068_2093</name>
</gene>
<organism evidence="6 7">
    <name type="scientific">Hydrocarboniphaga daqingensis</name>
    <dbReference type="NCBI Taxonomy" id="490188"/>
    <lineage>
        <taxon>Bacteria</taxon>
        <taxon>Pseudomonadati</taxon>
        <taxon>Pseudomonadota</taxon>
        <taxon>Gammaproteobacteria</taxon>
        <taxon>Nevskiales</taxon>
        <taxon>Nevskiaceae</taxon>
        <taxon>Hydrocarboniphaga</taxon>
    </lineage>
</organism>
<dbReference type="AlphaFoldDB" id="A0A1M5P9R4"/>
<name>A0A1M5P9R4_9GAMM</name>
<protein>
    <submittedName>
        <fullName evidence="6">Universal stress protein E</fullName>
    </submittedName>
</protein>
<evidence type="ECO:0000256" key="4">
    <source>
        <dbReference type="ARBA" id="ARBA00037131"/>
    </source>
</evidence>
<evidence type="ECO:0000313" key="6">
    <source>
        <dbReference type="EMBL" id="SHG98199.1"/>
    </source>
</evidence>
<comment type="function">
    <text evidence="4">Required for resistance to DNA-damaging agents.</text>
</comment>
<dbReference type="PANTHER" id="PTHR47892:SF1">
    <property type="entry name" value="UNIVERSAL STRESS PROTEIN E"/>
    <property type="match status" value="1"/>
</dbReference>
<keyword evidence="7" id="KW-1185">Reference proteome</keyword>
<dbReference type="InterPro" id="IPR006016">
    <property type="entry name" value="UspA"/>
</dbReference>
<dbReference type="GO" id="GO:0005737">
    <property type="term" value="C:cytoplasm"/>
    <property type="evidence" value="ECO:0007669"/>
    <property type="project" value="UniProtKB-SubCell"/>
</dbReference>
<dbReference type="CDD" id="cd00293">
    <property type="entry name" value="USP-like"/>
    <property type="match status" value="1"/>
</dbReference>
<feature type="domain" description="UspA" evidence="5">
    <location>
        <begin position="143"/>
        <end position="289"/>
    </location>
</feature>
<evidence type="ECO:0000259" key="5">
    <source>
        <dbReference type="Pfam" id="PF00582"/>
    </source>
</evidence>
<accession>A0A1M5P9R4</accession>
<evidence type="ECO:0000313" key="7">
    <source>
        <dbReference type="Proteomes" id="UP000199758"/>
    </source>
</evidence>
<comment type="similarity">
    <text evidence="2">Belongs to the universal stress protein A family.</text>
</comment>
<keyword evidence="3" id="KW-0963">Cytoplasm</keyword>
<dbReference type="RefSeq" id="WP_072897211.1">
    <property type="nucleotide sequence ID" value="NZ_FQWZ01000004.1"/>
</dbReference>
<comment type="subcellular location">
    <subcellularLocation>
        <location evidence="1">Cytoplasm</location>
    </subcellularLocation>
</comment>
<dbReference type="STRING" id="490188.SAMN04488068_2093"/>
<proteinExistence type="inferred from homology"/>
<dbReference type="EMBL" id="FQWZ01000004">
    <property type="protein sequence ID" value="SHG98199.1"/>
    <property type="molecule type" value="Genomic_DNA"/>
</dbReference>
<dbReference type="OrthoDB" id="9792500at2"/>
<evidence type="ECO:0000256" key="2">
    <source>
        <dbReference type="ARBA" id="ARBA00008791"/>
    </source>
</evidence>
<evidence type="ECO:0000256" key="3">
    <source>
        <dbReference type="ARBA" id="ARBA00022490"/>
    </source>
</evidence>
<dbReference type="PANTHER" id="PTHR47892">
    <property type="entry name" value="UNIVERSAL STRESS PROTEIN E"/>
    <property type="match status" value="1"/>
</dbReference>